<gene>
    <name evidence="1" type="ORF">L21SP2_0937</name>
</gene>
<organism evidence="1 2">
    <name type="scientific">Salinispira pacifica</name>
    <dbReference type="NCBI Taxonomy" id="1307761"/>
    <lineage>
        <taxon>Bacteria</taxon>
        <taxon>Pseudomonadati</taxon>
        <taxon>Spirochaetota</taxon>
        <taxon>Spirochaetia</taxon>
        <taxon>Spirochaetales</taxon>
        <taxon>Spirochaetaceae</taxon>
        <taxon>Salinispira</taxon>
    </lineage>
</organism>
<dbReference type="HOGENOM" id="CLU_3296269_0_0_12"/>
<proteinExistence type="predicted"/>
<dbReference type="AlphaFoldDB" id="V5WEX8"/>
<evidence type="ECO:0000313" key="2">
    <source>
        <dbReference type="Proteomes" id="UP000018680"/>
    </source>
</evidence>
<evidence type="ECO:0000313" key="1">
    <source>
        <dbReference type="EMBL" id="AHC14357.1"/>
    </source>
</evidence>
<dbReference type="KEGG" id="slr:L21SP2_0937"/>
<sequence>MMLLLPRGRAAAAGTLLPAVFFEAMMKQVCDGILNEFPLI</sequence>
<dbReference type="EMBL" id="CP006939">
    <property type="protein sequence ID" value="AHC14357.1"/>
    <property type="molecule type" value="Genomic_DNA"/>
</dbReference>
<dbReference type="STRING" id="1307761.L21SP2_0937"/>
<keyword evidence="2" id="KW-1185">Reference proteome</keyword>
<reference evidence="1 2" key="1">
    <citation type="journal article" date="2015" name="Stand. Genomic Sci.">
        <title>Complete genome sequence and description of Salinispira pacifica gen. nov., sp. nov., a novel spirochaete isolated form a hypersaline microbial mat.</title>
        <authorList>
            <person name="Ben Hania W."/>
            <person name="Joseph M."/>
            <person name="Schumann P."/>
            <person name="Bunk B."/>
            <person name="Fiebig A."/>
            <person name="Sproer C."/>
            <person name="Klenk H.P."/>
            <person name="Fardeau M.L."/>
            <person name="Spring S."/>
        </authorList>
    </citation>
    <scope>NUCLEOTIDE SEQUENCE [LARGE SCALE GENOMIC DNA]</scope>
    <source>
        <strain evidence="1 2">L21-RPul-D2</strain>
    </source>
</reference>
<accession>V5WEX8</accession>
<protein>
    <submittedName>
        <fullName evidence="1">Uncharacterized protein</fullName>
    </submittedName>
</protein>
<dbReference type="Proteomes" id="UP000018680">
    <property type="component" value="Chromosome"/>
</dbReference>
<name>V5WEX8_9SPIO</name>